<evidence type="ECO:0000313" key="2">
    <source>
        <dbReference type="Proteomes" id="UP001525961"/>
    </source>
</evidence>
<dbReference type="Gene3D" id="2.40.50.90">
    <property type="match status" value="1"/>
</dbReference>
<proteinExistence type="predicted"/>
<protein>
    <recommendedName>
        <fullName evidence="3">TNase-like domain-containing protein</fullName>
    </recommendedName>
</protein>
<dbReference type="SUPFAM" id="SSF50199">
    <property type="entry name" value="Staphylococcal nuclease"/>
    <property type="match status" value="1"/>
</dbReference>
<sequence>MILLPLLAMAIVGFFRFRSNDTGIIQAPGEMDWNTDEWVVKDITSIDTLVVERGREQRRVKLCGIQPATESTEIMERLIANSSNRVEIAFLGQQAEIWVAEIWVNAATEQEDLLNGLLILEGAAVVDESEWMSCANQRALQAALELTRSDLND</sequence>
<dbReference type="InterPro" id="IPR035437">
    <property type="entry name" value="SNase_OB-fold_sf"/>
</dbReference>
<accession>A0ABT2N4P4</accession>
<keyword evidence="2" id="KW-1185">Reference proteome</keyword>
<organism evidence="1 2">
    <name type="scientific">Laspinema olomoucense D3b</name>
    <dbReference type="NCBI Taxonomy" id="2953688"/>
    <lineage>
        <taxon>Bacteria</taxon>
        <taxon>Bacillati</taxon>
        <taxon>Cyanobacteriota</taxon>
        <taxon>Cyanophyceae</taxon>
        <taxon>Oscillatoriophycideae</taxon>
        <taxon>Oscillatoriales</taxon>
        <taxon>Laspinemataceae</taxon>
        <taxon>Laspinema</taxon>
        <taxon>Laspinema olomoucense</taxon>
    </lineage>
</organism>
<evidence type="ECO:0008006" key="3">
    <source>
        <dbReference type="Google" id="ProtNLM"/>
    </source>
</evidence>
<reference evidence="1 2" key="1">
    <citation type="journal article" date="2022" name="Front. Microbiol.">
        <title>High genomic differentiation and limited gene flow indicate recent cryptic speciation within the genus Laspinema (cyanobacteria).</title>
        <authorList>
            <person name="Stanojkovic A."/>
            <person name="Skoupy S."/>
            <person name="Skaloud P."/>
            <person name="Dvorak P."/>
        </authorList>
    </citation>
    <scope>NUCLEOTIDE SEQUENCE [LARGE SCALE GENOMIC DNA]</scope>
    <source>
        <strain evidence="1 2">D3b</strain>
    </source>
</reference>
<gene>
    <name evidence="1" type="ORF">NG792_07895</name>
</gene>
<evidence type="ECO:0000313" key="1">
    <source>
        <dbReference type="EMBL" id="MCT7977622.1"/>
    </source>
</evidence>
<dbReference type="Proteomes" id="UP001525961">
    <property type="component" value="Unassembled WGS sequence"/>
</dbReference>
<dbReference type="RefSeq" id="WP_261235083.1">
    <property type="nucleotide sequence ID" value="NZ_JAMXFA010000008.1"/>
</dbReference>
<dbReference type="EMBL" id="JAMXFA010000008">
    <property type="protein sequence ID" value="MCT7977622.1"/>
    <property type="molecule type" value="Genomic_DNA"/>
</dbReference>
<comment type="caution">
    <text evidence="1">The sequence shown here is derived from an EMBL/GenBank/DDBJ whole genome shotgun (WGS) entry which is preliminary data.</text>
</comment>
<name>A0ABT2N4P4_9CYAN</name>